<evidence type="ECO:0000313" key="1">
    <source>
        <dbReference type="EMBL" id="KAJ1184023.1"/>
    </source>
</evidence>
<dbReference type="AlphaFoldDB" id="A0AAV7U539"/>
<reference evidence="1" key="1">
    <citation type="journal article" date="2022" name="bioRxiv">
        <title>Sequencing and chromosome-scale assembly of the giantPleurodeles waltlgenome.</title>
        <authorList>
            <person name="Brown T."/>
            <person name="Elewa A."/>
            <person name="Iarovenko S."/>
            <person name="Subramanian E."/>
            <person name="Araus A.J."/>
            <person name="Petzold A."/>
            <person name="Susuki M."/>
            <person name="Suzuki K.-i.T."/>
            <person name="Hayashi T."/>
            <person name="Toyoda A."/>
            <person name="Oliveira C."/>
            <person name="Osipova E."/>
            <person name="Leigh N.D."/>
            <person name="Simon A."/>
            <person name="Yun M.H."/>
        </authorList>
    </citation>
    <scope>NUCLEOTIDE SEQUENCE</scope>
    <source>
        <strain evidence="1">20211129_DDA</strain>
        <tissue evidence="1">Liver</tissue>
    </source>
</reference>
<accession>A0AAV7U539</accession>
<gene>
    <name evidence="1" type="ORF">NDU88_000833</name>
</gene>
<dbReference type="Proteomes" id="UP001066276">
    <property type="component" value="Chromosome 3_1"/>
</dbReference>
<evidence type="ECO:0000313" key="2">
    <source>
        <dbReference type="Proteomes" id="UP001066276"/>
    </source>
</evidence>
<comment type="caution">
    <text evidence="1">The sequence shown here is derived from an EMBL/GenBank/DDBJ whole genome shotgun (WGS) entry which is preliminary data.</text>
</comment>
<keyword evidence="2" id="KW-1185">Reference proteome</keyword>
<sequence>MEAESRLFTGIFRKTRGQFGNFEVELVGYLSRYQRLRDSAPDLRPSLYVIHPKHHISAAKIRSLDLSLNLEFTHIRYVNIYISGHCLQTVDATRRRQRAPHFRCHKKPQRCQEVGAGLPCSVPRAREG</sequence>
<dbReference type="EMBL" id="JANPWB010000005">
    <property type="protein sequence ID" value="KAJ1184023.1"/>
    <property type="molecule type" value="Genomic_DNA"/>
</dbReference>
<organism evidence="1 2">
    <name type="scientific">Pleurodeles waltl</name>
    <name type="common">Iberian ribbed newt</name>
    <dbReference type="NCBI Taxonomy" id="8319"/>
    <lineage>
        <taxon>Eukaryota</taxon>
        <taxon>Metazoa</taxon>
        <taxon>Chordata</taxon>
        <taxon>Craniata</taxon>
        <taxon>Vertebrata</taxon>
        <taxon>Euteleostomi</taxon>
        <taxon>Amphibia</taxon>
        <taxon>Batrachia</taxon>
        <taxon>Caudata</taxon>
        <taxon>Salamandroidea</taxon>
        <taxon>Salamandridae</taxon>
        <taxon>Pleurodelinae</taxon>
        <taxon>Pleurodeles</taxon>
    </lineage>
</organism>
<proteinExistence type="predicted"/>
<protein>
    <submittedName>
        <fullName evidence="1">Uncharacterized protein</fullName>
    </submittedName>
</protein>
<name>A0AAV7U539_PLEWA</name>